<dbReference type="GeneID" id="106181236"/>
<dbReference type="Pfam" id="PF13432">
    <property type="entry name" value="TPR_16"/>
    <property type="match status" value="1"/>
</dbReference>
<dbReference type="KEGG" id="lak:106181236"/>
<feature type="repeat" description="TPR" evidence="1">
    <location>
        <begin position="664"/>
        <end position="697"/>
    </location>
</feature>
<accession>A0A1S3KEF9</accession>
<evidence type="ECO:0000256" key="2">
    <source>
        <dbReference type="SAM" id="MobiDB-lite"/>
    </source>
</evidence>
<dbReference type="GO" id="GO:0030041">
    <property type="term" value="P:actin filament polymerization"/>
    <property type="evidence" value="ECO:0007669"/>
    <property type="project" value="TreeGrafter"/>
</dbReference>
<dbReference type="InParanoid" id="A0A1S3KEF9"/>
<feature type="repeat" description="TPR" evidence="1">
    <location>
        <begin position="276"/>
        <end position="309"/>
    </location>
</feature>
<evidence type="ECO:0000313" key="5">
    <source>
        <dbReference type="RefSeq" id="XP_013421013.1"/>
    </source>
</evidence>
<organism evidence="4 5">
    <name type="scientific">Lingula anatina</name>
    <name type="common">Brachiopod</name>
    <name type="synonym">Lingula unguis</name>
    <dbReference type="NCBI Taxonomy" id="7574"/>
    <lineage>
        <taxon>Eukaryota</taxon>
        <taxon>Metazoa</taxon>
        <taxon>Spiralia</taxon>
        <taxon>Lophotrochozoa</taxon>
        <taxon>Brachiopoda</taxon>
        <taxon>Linguliformea</taxon>
        <taxon>Lingulata</taxon>
        <taxon>Lingulida</taxon>
        <taxon>Linguloidea</taxon>
        <taxon>Lingulidae</taxon>
        <taxon>Lingula</taxon>
    </lineage>
</organism>
<dbReference type="Gene3D" id="1.25.40.10">
    <property type="entry name" value="Tetratricopeptide repeat domain"/>
    <property type="match status" value="3"/>
</dbReference>
<sequence>MATVVVVVAWSMLVFCPFPTSRASTHWIVTEDGRIQAQADSVFNMRRPYDLMALLKQEERAVMLDGLKNELLSRKDEIDKNEDKDTGLEQKFYKSDPDCIAAGKPLPDYDLYISTVLPLENKGIRPEEHIDFKAPPTTAPVPPDCVSWVTLEYSIHAFEHLEGMKERTNLSGSPELGLKNAITHRDNVDDYGHLIQQALKKNTTSWVLYNMAAFYWRIKGDTYQVVECLRRALHFSPRLQKDVALISLANILHRARYSNEAAIVVHAALDISKELNVNHFTLGNIYAVLAEYNKSVICFENTLKIQPDFEAAAQRRHAVLCHAKLEGALEAQHRSLQRTLTELKDYQKKHEYWQIQNDRFVTEQAPDERKREQRLGYEEYKLMESTVLIGEYCHTVEKEGKEVLKCKWGRRQPLSPDLEGVIDSETKKEKETKEKLKNTTSIDYSQPLKPPLYTKKAKSYNDLPFKNKDWPPKNECDHYKFPSWNAFPTVYLPPENKGFVVKALLNEAQDLEEGAEHPLPWYPPVCATLVDIEEGKKAYDHIDAVKERTKVPLKLYDPLVKPILLGHVNGGDVTEEEVGQRILTALKKNIGPSWILYNLAGLYWRIIGNNYHGIECLRRALYFVPDEYKDVPLVNLANILYKWGRTDDAVRLMKEALAVNDFEPLTHHFLGNILAAKQNISGAIYHYEEALKADPNNQDFLSMLRTVKCYQKYHQNNQNPARKESTGQQKCGPPGQPNSKETESRIVCKAEHGKETCILETRTRNLPGQCQQSCDMKPECKCQCPAKRKKCCRLRKKIMVVRKTLPDINLNQYLKDTLMRKLEKAVADEANGAQMCIHNTMDPQANSPLNMMFDPELEMDKIGQLYKDIGICKSPECEDHNLMQPANSRPHIRLENINGLITQNLVFSDSPSEVKVSPEECIIFKDGKKSEGCAQEIFKPMADQLSVFHQKFEELDRATCDHANTASSSSTTNNNNNNNKIEKDKKKDSIKSNDSKVPKKNKEKPMLQPVYLQSDDPSDLEEVINAAIEQVEDVQLPDIPDSELPDTTKHIVARKALSIPTWDECQDHKKIDFKKFTSTWLSVTAKGIDPKHHVNFSKKIRGEWEEPVCEKDFGASAQSLDHIKGIAERNGLEYAAETGLKEVLQSLGDDDGEPGEVVGTRIAHALKKNGTSWVLGNLAALYWRVEGNAKHAVNCLRMALNTAPRDMRDISLLSMANVLYKSGRLNDAIVVINMALETSPRIVVIHFTLANIYAAKGDWPKAVMFYESTLGLQSSFEPARDRLKAIQCKKILEHPEEYKPKDEGKKKKKGKSKPNDI</sequence>
<feature type="region of interest" description="Disordered" evidence="2">
    <location>
        <begin position="963"/>
        <end position="1013"/>
    </location>
</feature>
<dbReference type="PANTHER" id="PTHR16091">
    <property type="entry name" value="TTC17 PROTEIN"/>
    <property type="match status" value="1"/>
</dbReference>
<feature type="compositionally biased region" description="Low complexity" evidence="2">
    <location>
        <begin position="963"/>
        <end position="979"/>
    </location>
</feature>
<dbReference type="FunFam" id="1.25.40.10:FF:000061">
    <property type="entry name" value="Tetratricopeptide repeat domain 17"/>
    <property type="match status" value="1"/>
</dbReference>
<keyword evidence="1" id="KW-0802">TPR repeat</keyword>
<dbReference type="PROSITE" id="PS50005">
    <property type="entry name" value="TPR"/>
    <property type="match status" value="2"/>
</dbReference>
<dbReference type="SUPFAM" id="SSF48452">
    <property type="entry name" value="TPR-like"/>
    <property type="match status" value="1"/>
</dbReference>
<feature type="chain" id="PRO_5010320871" evidence="3">
    <location>
        <begin position="24"/>
        <end position="1317"/>
    </location>
</feature>
<proteinExistence type="predicted"/>
<feature type="signal peptide" evidence="3">
    <location>
        <begin position="1"/>
        <end position="23"/>
    </location>
</feature>
<dbReference type="InterPro" id="IPR052630">
    <property type="entry name" value="TTC17"/>
</dbReference>
<protein>
    <submittedName>
        <fullName evidence="5">Tetratricopeptide repeat protein 17-like</fullName>
    </submittedName>
</protein>
<dbReference type="OrthoDB" id="2115703at2759"/>
<keyword evidence="3" id="KW-0732">Signal</keyword>
<evidence type="ECO:0000256" key="1">
    <source>
        <dbReference type="PROSITE-ProRule" id="PRU00339"/>
    </source>
</evidence>
<feature type="region of interest" description="Disordered" evidence="2">
    <location>
        <begin position="718"/>
        <end position="743"/>
    </location>
</feature>
<evidence type="ECO:0000313" key="4">
    <source>
        <dbReference type="Proteomes" id="UP000085678"/>
    </source>
</evidence>
<evidence type="ECO:0000256" key="3">
    <source>
        <dbReference type="SAM" id="SignalP"/>
    </source>
</evidence>
<feature type="compositionally biased region" description="Basic and acidic residues" evidence="2">
    <location>
        <begin position="1296"/>
        <end position="1305"/>
    </location>
</feature>
<dbReference type="Proteomes" id="UP000085678">
    <property type="component" value="Unplaced"/>
</dbReference>
<dbReference type="InterPro" id="IPR019734">
    <property type="entry name" value="TPR_rpt"/>
</dbReference>
<name>A0A1S3KEF9_LINAN</name>
<reference evidence="5" key="1">
    <citation type="submission" date="2025-08" db="UniProtKB">
        <authorList>
            <consortium name="RefSeq"/>
        </authorList>
    </citation>
    <scope>IDENTIFICATION</scope>
    <source>
        <tissue evidence="5">Gonads</tissue>
    </source>
</reference>
<dbReference type="RefSeq" id="XP_013421013.1">
    <property type="nucleotide sequence ID" value="XM_013565559.2"/>
</dbReference>
<feature type="compositionally biased region" description="Basic and acidic residues" evidence="2">
    <location>
        <begin position="980"/>
        <end position="997"/>
    </location>
</feature>
<dbReference type="PANTHER" id="PTHR16091:SF1">
    <property type="entry name" value="TETRATRICOPEPTIDE REPEAT PROTEIN 17"/>
    <property type="match status" value="1"/>
</dbReference>
<gene>
    <name evidence="5" type="primary">LOC106181236</name>
</gene>
<dbReference type="SMART" id="SM00028">
    <property type="entry name" value="TPR"/>
    <property type="match status" value="8"/>
</dbReference>
<dbReference type="GO" id="GO:0015629">
    <property type="term" value="C:actin cytoskeleton"/>
    <property type="evidence" value="ECO:0007669"/>
    <property type="project" value="TreeGrafter"/>
</dbReference>
<feature type="compositionally biased region" description="Basic residues" evidence="2">
    <location>
        <begin position="1306"/>
        <end position="1317"/>
    </location>
</feature>
<keyword evidence="4" id="KW-1185">Reference proteome</keyword>
<dbReference type="GO" id="GO:0005737">
    <property type="term" value="C:cytoplasm"/>
    <property type="evidence" value="ECO:0007669"/>
    <property type="project" value="TreeGrafter"/>
</dbReference>
<feature type="region of interest" description="Disordered" evidence="2">
    <location>
        <begin position="1296"/>
        <end position="1317"/>
    </location>
</feature>
<dbReference type="InterPro" id="IPR011990">
    <property type="entry name" value="TPR-like_helical_dom_sf"/>
</dbReference>